<protein>
    <submittedName>
        <fullName evidence="2">Uncharacterized protein</fullName>
    </submittedName>
</protein>
<accession>A0AAC8QCG4</accession>
<proteinExistence type="predicted"/>
<reference evidence="2 3" key="1">
    <citation type="submission" date="2015-05" db="EMBL/GenBank/DDBJ databases">
        <title>Genome assembly of Archangium gephyra DSM 2261.</title>
        <authorList>
            <person name="Sharma G."/>
            <person name="Subramanian S."/>
        </authorList>
    </citation>
    <scope>NUCLEOTIDE SEQUENCE [LARGE SCALE GENOMIC DNA]</scope>
    <source>
        <strain evidence="2 3">DSM 2261</strain>
    </source>
</reference>
<evidence type="ECO:0000256" key="1">
    <source>
        <dbReference type="SAM" id="MobiDB-lite"/>
    </source>
</evidence>
<evidence type="ECO:0000313" key="2">
    <source>
        <dbReference type="EMBL" id="AKJ04551.1"/>
    </source>
</evidence>
<dbReference type="Proteomes" id="UP000035579">
    <property type="component" value="Chromosome"/>
</dbReference>
<dbReference type="KEGG" id="age:AA314_06177"/>
<feature type="compositionally biased region" description="Low complexity" evidence="1">
    <location>
        <begin position="46"/>
        <end position="58"/>
    </location>
</feature>
<dbReference type="EMBL" id="CP011509">
    <property type="protein sequence ID" value="AKJ04551.1"/>
    <property type="molecule type" value="Genomic_DNA"/>
</dbReference>
<feature type="compositionally biased region" description="Basic and acidic residues" evidence="1">
    <location>
        <begin position="36"/>
        <end position="45"/>
    </location>
</feature>
<evidence type="ECO:0000313" key="3">
    <source>
        <dbReference type="Proteomes" id="UP000035579"/>
    </source>
</evidence>
<gene>
    <name evidence="2" type="ORF">AA314_06177</name>
</gene>
<organism evidence="2 3">
    <name type="scientific">Archangium gephyra</name>
    <dbReference type="NCBI Taxonomy" id="48"/>
    <lineage>
        <taxon>Bacteria</taxon>
        <taxon>Pseudomonadati</taxon>
        <taxon>Myxococcota</taxon>
        <taxon>Myxococcia</taxon>
        <taxon>Myxococcales</taxon>
        <taxon>Cystobacterineae</taxon>
        <taxon>Archangiaceae</taxon>
        <taxon>Archangium</taxon>
    </lineage>
</organism>
<feature type="region of interest" description="Disordered" evidence="1">
    <location>
        <begin position="1"/>
        <end position="79"/>
    </location>
</feature>
<dbReference type="AlphaFoldDB" id="A0AAC8QCG4"/>
<sequence>MNDTIRVGQGSLLGWKQRAPQEQGVCRAEDTPEDEAVPRGARESSARGAAGANRPASPTNRTVTPRVGYSASPSSRSDG</sequence>
<name>A0AAC8QCG4_9BACT</name>